<evidence type="ECO:0000313" key="3">
    <source>
        <dbReference type="Proteomes" id="UP000646523"/>
    </source>
</evidence>
<evidence type="ECO:0000256" key="1">
    <source>
        <dbReference type="SAM" id="MobiDB-lite"/>
    </source>
</evidence>
<accession>A0A918DJA6</accession>
<protein>
    <submittedName>
        <fullName evidence="2">Uncharacterized protein</fullName>
    </submittedName>
</protein>
<evidence type="ECO:0000313" key="2">
    <source>
        <dbReference type="EMBL" id="GGO69822.1"/>
    </source>
</evidence>
<organism evidence="2 3">
    <name type="scientific">Nonomuraea cavernae</name>
    <dbReference type="NCBI Taxonomy" id="2045107"/>
    <lineage>
        <taxon>Bacteria</taxon>
        <taxon>Bacillati</taxon>
        <taxon>Actinomycetota</taxon>
        <taxon>Actinomycetes</taxon>
        <taxon>Streptosporangiales</taxon>
        <taxon>Streptosporangiaceae</taxon>
        <taxon>Nonomuraea</taxon>
    </lineage>
</organism>
<reference evidence="2" key="2">
    <citation type="submission" date="2020-09" db="EMBL/GenBank/DDBJ databases">
        <authorList>
            <person name="Sun Q."/>
            <person name="Zhou Y."/>
        </authorList>
    </citation>
    <scope>NUCLEOTIDE SEQUENCE</scope>
    <source>
        <strain evidence="2">CGMCC 4.7368</strain>
    </source>
</reference>
<name>A0A918DJA6_9ACTN</name>
<comment type="caution">
    <text evidence="2">The sequence shown here is derived from an EMBL/GenBank/DDBJ whole genome shotgun (WGS) entry which is preliminary data.</text>
</comment>
<keyword evidence="3" id="KW-1185">Reference proteome</keyword>
<feature type="region of interest" description="Disordered" evidence="1">
    <location>
        <begin position="60"/>
        <end position="99"/>
    </location>
</feature>
<dbReference type="AlphaFoldDB" id="A0A918DJA6"/>
<proteinExistence type="predicted"/>
<sequence>MGMSKPMTFTLACVVSLSALLPGTAGYLSARLDAIRSAERSLRAVEARLDIRMAREAREGGSVSFPEHCVPPPTTVEPPATALRPEDRHHRRDHRPAQLSDWLPQLVDSLAEAR</sequence>
<reference evidence="2" key="1">
    <citation type="journal article" date="2014" name="Int. J. Syst. Evol. Microbiol.">
        <title>Complete genome sequence of Corynebacterium casei LMG S-19264T (=DSM 44701T), isolated from a smear-ripened cheese.</title>
        <authorList>
            <consortium name="US DOE Joint Genome Institute (JGI-PGF)"/>
            <person name="Walter F."/>
            <person name="Albersmeier A."/>
            <person name="Kalinowski J."/>
            <person name="Ruckert C."/>
        </authorList>
    </citation>
    <scope>NUCLEOTIDE SEQUENCE</scope>
    <source>
        <strain evidence="2">CGMCC 4.7368</strain>
    </source>
</reference>
<dbReference type="Proteomes" id="UP000646523">
    <property type="component" value="Unassembled WGS sequence"/>
</dbReference>
<gene>
    <name evidence="2" type="ORF">GCM10012289_31830</name>
</gene>
<dbReference type="EMBL" id="BMNH01000008">
    <property type="protein sequence ID" value="GGO69822.1"/>
    <property type="molecule type" value="Genomic_DNA"/>
</dbReference>
<dbReference type="RefSeq" id="WP_189124874.1">
    <property type="nucleotide sequence ID" value="NZ_BMNH01000008.1"/>
</dbReference>